<dbReference type="CDD" id="cd01392">
    <property type="entry name" value="HTH_LacI"/>
    <property type="match status" value="1"/>
</dbReference>
<dbReference type="SUPFAM" id="SSF53822">
    <property type="entry name" value="Periplasmic binding protein-like I"/>
    <property type="match status" value="1"/>
</dbReference>
<dbReference type="Gene3D" id="3.40.50.2300">
    <property type="match status" value="2"/>
</dbReference>
<dbReference type="PANTHER" id="PTHR30146:SF138">
    <property type="entry name" value="TRANSCRIPTIONAL REGULATORY PROTEIN"/>
    <property type="match status" value="1"/>
</dbReference>
<dbReference type="Gene3D" id="1.10.260.40">
    <property type="entry name" value="lambda repressor-like DNA-binding domains"/>
    <property type="match status" value="1"/>
</dbReference>
<dbReference type="GO" id="GO:0000976">
    <property type="term" value="F:transcription cis-regulatory region binding"/>
    <property type="evidence" value="ECO:0007669"/>
    <property type="project" value="TreeGrafter"/>
</dbReference>
<dbReference type="RefSeq" id="WP_082675625.1">
    <property type="nucleotide sequence ID" value="NZ_LDPZ01000033.1"/>
</dbReference>
<keyword evidence="2" id="KW-0238">DNA-binding</keyword>
<dbReference type="SMART" id="SM00354">
    <property type="entry name" value="HTH_LACI"/>
    <property type="match status" value="1"/>
</dbReference>
<evidence type="ECO:0000256" key="2">
    <source>
        <dbReference type="ARBA" id="ARBA00023125"/>
    </source>
</evidence>
<dbReference type="PANTHER" id="PTHR30146">
    <property type="entry name" value="LACI-RELATED TRANSCRIPTIONAL REPRESSOR"/>
    <property type="match status" value="1"/>
</dbReference>
<evidence type="ECO:0000313" key="5">
    <source>
        <dbReference type="EMBL" id="KTQ91806.1"/>
    </source>
</evidence>
<keyword evidence="1" id="KW-0805">Transcription regulation</keyword>
<gene>
    <name evidence="5" type="ORF">NS226_15545</name>
</gene>
<dbReference type="PATRIC" id="fig|401562.3.peg.2817"/>
<reference evidence="5 6" key="1">
    <citation type="journal article" date="2016" name="Front. Microbiol.">
        <title>Genomic Resource of Rice Seed Associated Bacteria.</title>
        <authorList>
            <person name="Midha S."/>
            <person name="Bansal K."/>
            <person name="Sharma S."/>
            <person name="Kumar N."/>
            <person name="Patil P.P."/>
            <person name="Chaudhry V."/>
            <person name="Patil P.B."/>
        </authorList>
    </citation>
    <scope>NUCLEOTIDE SEQUENCE [LARGE SCALE GENOMIC DNA]</scope>
    <source>
        <strain evidence="5 6">NS226</strain>
    </source>
</reference>
<dbReference type="STRING" id="401562.NS365_22345"/>
<protein>
    <recommendedName>
        <fullName evidence="4">HTH lacI-type domain-containing protein</fullName>
    </recommendedName>
</protein>
<evidence type="ECO:0000256" key="1">
    <source>
        <dbReference type="ARBA" id="ARBA00023015"/>
    </source>
</evidence>
<name>A0A175R6S1_9HYPH</name>
<dbReference type="OrthoDB" id="7946617at2"/>
<evidence type="ECO:0000313" key="6">
    <source>
        <dbReference type="Proteomes" id="UP000078272"/>
    </source>
</evidence>
<organism evidence="5 6">
    <name type="scientific">Aureimonas ureilytica</name>
    <dbReference type="NCBI Taxonomy" id="401562"/>
    <lineage>
        <taxon>Bacteria</taxon>
        <taxon>Pseudomonadati</taxon>
        <taxon>Pseudomonadota</taxon>
        <taxon>Alphaproteobacteria</taxon>
        <taxon>Hyphomicrobiales</taxon>
        <taxon>Aurantimonadaceae</taxon>
        <taxon>Aureimonas</taxon>
    </lineage>
</organism>
<dbReference type="SUPFAM" id="SSF47413">
    <property type="entry name" value="lambda repressor-like DNA-binding domains"/>
    <property type="match status" value="1"/>
</dbReference>
<feature type="domain" description="HTH lacI-type" evidence="4">
    <location>
        <begin position="11"/>
        <end position="65"/>
    </location>
</feature>
<dbReference type="EMBL" id="LDPZ01000033">
    <property type="protein sequence ID" value="KTQ91806.1"/>
    <property type="molecule type" value="Genomic_DNA"/>
</dbReference>
<dbReference type="Proteomes" id="UP000078272">
    <property type="component" value="Unassembled WGS sequence"/>
</dbReference>
<accession>A0A175R6S1</accession>
<dbReference type="Pfam" id="PF13377">
    <property type="entry name" value="Peripla_BP_3"/>
    <property type="match status" value="1"/>
</dbReference>
<proteinExistence type="predicted"/>
<dbReference type="PROSITE" id="PS00356">
    <property type="entry name" value="HTH_LACI_1"/>
    <property type="match status" value="1"/>
</dbReference>
<dbReference type="AlphaFoldDB" id="A0A175R6S1"/>
<evidence type="ECO:0000256" key="3">
    <source>
        <dbReference type="ARBA" id="ARBA00023163"/>
    </source>
</evidence>
<evidence type="ECO:0000259" key="4">
    <source>
        <dbReference type="PROSITE" id="PS50932"/>
    </source>
</evidence>
<dbReference type="InterPro" id="IPR046335">
    <property type="entry name" value="LacI/GalR-like_sensor"/>
</dbReference>
<sequence>MTLDGKDNRAARIGDVAREAGVSTATVSRALANPEQVRPELRARVQAAVAKLGYTPNAAARQLRVKRSRTVLVVTRKRWSAPFFAEVLRGLDAELSAAGYAMVLANMDSEGQDRSRQLVDMMFSGTIDGAVFLSDFVAVADGRSVFDAGLPLVSLCAAMEGTHAVLTDEDVCMERALHQLFALGHRDILYLPGPAENYNEIVRWGALARAFEAAGPGLGLTRAEGGDFSLSYGAAAARAFLAGDRRATAVMAVSDESAIGFLNTVQDAGIRVPDDLSVLGFDGIEFADFCRPTLSTIRQPRFELGRTGARVLLAAIDADAAPAPTRHVLPNILDLRGSTGPAPRRLEAS</sequence>
<dbReference type="PROSITE" id="PS50932">
    <property type="entry name" value="HTH_LACI_2"/>
    <property type="match status" value="1"/>
</dbReference>
<dbReference type="InterPro" id="IPR028082">
    <property type="entry name" value="Peripla_BP_I"/>
</dbReference>
<comment type="caution">
    <text evidence="5">The sequence shown here is derived from an EMBL/GenBank/DDBJ whole genome shotgun (WGS) entry which is preliminary data.</text>
</comment>
<dbReference type="GO" id="GO:0003700">
    <property type="term" value="F:DNA-binding transcription factor activity"/>
    <property type="evidence" value="ECO:0007669"/>
    <property type="project" value="TreeGrafter"/>
</dbReference>
<keyword evidence="3" id="KW-0804">Transcription</keyword>
<dbReference type="InterPro" id="IPR000843">
    <property type="entry name" value="HTH_LacI"/>
</dbReference>
<dbReference type="Pfam" id="PF00356">
    <property type="entry name" value="LacI"/>
    <property type="match status" value="1"/>
</dbReference>
<dbReference type="InterPro" id="IPR010982">
    <property type="entry name" value="Lambda_DNA-bd_dom_sf"/>
</dbReference>